<dbReference type="GeneID" id="82878454"/>
<dbReference type="Proteomes" id="UP000217564">
    <property type="component" value="Unassembled WGS sequence"/>
</dbReference>
<name>A0A2A3YZF2_BREAU</name>
<evidence type="ECO:0000313" key="4">
    <source>
        <dbReference type="EMBL" id="PCC45172.1"/>
    </source>
</evidence>
<dbReference type="Proteomes" id="UP000283000">
    <property type="component" value="Chromosome"/>
</dbReference>
<evidence type="ECO:0000256" key="2">
    <source>
        <dbReference type="SAM" id="MobiDB-lite"/>
    </source>
</evidence>
<dbReference type="AlphaFoldDB" id="A0A2A3YZF2"/>
<dbReference type="EMBL" id="NRGP01000028">
    <property type="protein sequence ID" value="PCC45172.1"/>
    <property type="molecule type" value="Genomic_DNA"/>
</dbReference>
<sequence length="148" mass="16672">MTITTGYSVAEIRSFLVQYDQIPFGQKGKWVDAQPFTRKQLYTWIRALVTGDLDRGLVPRNNDPMTYAARRKKMTEELTSDREKALMKELAVKEAALAAKEKELASQGEEIRRLEETANSLGKAIGLLHSRNVSEPDADEEQSSPKNS</sequence>
<accession>A0A2A3YZF2</accession>
<evidence type="ECO:0000313" key="5">
    <source>
        <dbReference type="Proteomes" id="UP000217564"/>
    </source>
</evidence>
<feature type="coiled-coil region" evidence="1">
    <location>
        <begin position="83"/>
        <end position="117"/>
    </location>
</feature>
<reference evidence="3 6" key="3">
    <citation type="submission" date="2019-01" db="EMBL/GenBank/DDBJ databases">
        <title>Comparative genomic analysis of Brevibacterium aurantiacum sheds light on its evolution and its adaptation to smear-ripened cheeses.</title>
        <authorList>
            <person name="Moineau S."/>
        </authorList>
    </citation>
    <scope>NUCLEOTIDE SEQUENCE [LARGE SCALE GENOMIC DNA]</scope>
    <source>
        <strain evidence="3 6">SMQ-1417</strain>
    </source>
</reference>
<gene>
    <name evidence="4" type="ORF">CIK64_16525</name>
    <name evidence="3" type="ORF">CXR23_18800</name>
</gene>
<dbReference type="RefSeq" id="WP_025388078.1">
    <property type="nucleotide sequence ID" value="NZ_CP025330.1"/>
</dbReference>
<organism evidence="4 5">
    <name type="scientific">Brevibacterium aurantiacum</name>
    <dbReference type="NCBI Taxonomy" id="273384"/>
    <lineage>
        <taxon>Bacteria</taxon>
        <taxon>Bacillati</taxon>
        <taxon>Actinomycetota</taxon>
        <taxon>Actinomycetes</taxon>
        <taxon>Micrococcales</taxon>
        <taxon>Brevibacteriaceae</taxon>
        <taxon>Brevibacterium</taxon>
    </lineage>
</organism>
<reference evidence="4 5" key="1">
    <citation type="journal article" date="2017" name="Elife">
        <title>Extensive horizontal gene transfer in cheese-associated bacteria.</title>
        <authorList>
            <person name="Bonham K.S."/>
            <person name="Wolfe B.E."/>
            <person name="Dutton R.J."/>
        </authorList>
    </citation>
    <scope>NUCLEOTIDE SEQUENCE [LARGE SCALE GENOMIC DNA]</scope>
    <source>
        <strain evidence="4 5">947_7</strain>
    </source>
</reference>
<keyword evidence="1" id="KW-0175">Coiled coil</keyword>
<protein>
    <submittedName>
        <fullName evidence="4">Uncharacterized protein</fullName>
    </submittedName>
</protein>
<evidence type="ECO:0000313" key="3">
    <source>
        <dbReference type="EMBL" id="AZT94940.1"/>
    </source>
</evidence>
<dbReference type="EMBL" id="CP025330">
    <property type="protein sequence ID" value="AZT94940.1"/>
    <property type="molecule type" value="Genomic_DNA"/>
</dbReference>
<proteinExistence type="predicted"/>
<reference evidence="3 6" key="2">
    <citation type="submission" date="2017-12" db="EMBL/GenBank/DDBJ databases">
        <authorList>
            <person name="Levesque S."/>
        </authorList>
    </citation>
    <scope>NUCLEOTIDE SEQUENCE [LARGE SCALE GENOMIC DNA]</scope>
    <source>
        <strain evidence="3 6">SMQ-1417</strain>
    </source>
</reference>
<evidence type="ECO:0000313" key="6">
    <source>
        <dbReference type="Proteomes" id="UP000283000"/>
    </source>
</evidence>
<feature type="region of interest" description="Disordered" evidence="2">
    <location>
        <begin position="125"/>
        <end position="148"/>
    </location>
</feature>
<evidence type="ECO:0000256" key="1">
    <source>
        <dbReference type="SAM" id="Coils"/>
    </source>
</evidence>